<feature type="coiled-coil region" evidence="9">
    <location>
        <begin position="112"/>
        <end position="139"/>
    </location>
</feature>
<dbReference type="PANTHER" id="PTHR46076:SF3">
    <property type="entry name" value="E3 UBIQUITIN-PROTEIN LIGASE RING1"/>
    <property type="match status" value="1"/>
</dbReference>
<dbReference type="GO" id="GO:0061630">
    <property type="term" value="F:ubiquitin protein ligase activity"/>
    <property type="evidence" value="ECO:0007669"/>
    <property type="project" value="UniProtKB-EC"/>
</dbReference>
<accession>A0A814QN64</accession>
<dbReference type="UniPathway" id="UPA00143"/>
<evidence type="ECO:0000256" key="2">
    <source>
        <dbReference type="ARBA" id="ARBA00004906"/>
    </source>
</evidence>
<dbReference type="EC" id="2.3.2.27" evidence="3"/>
<dbReference type="InterPro" id="IPR017907">
    <property type="entry name" value="Znf_RING_CS"/>
</dbReference>
<evidence type="ECO:0000313" key="13">
    <source>
        <dbReference type="Proteomes" id="UP000663829"/>
    </source>
</evidence>
<dbReference type="GO" id="GO:0016567">
    <property type="term" value="P:protein ubiquitination"/>
    <property type="evidence" value="ECO:0007669"/>
    <property type="project" value="UniProtKB-UniPathway"/>
</dbReference>
<evidence type="ECO:0000256" key="8">
    <source>
        <dbReference type="PROSITE-ProRule" id="PRU00175"/>
    </source>
</evidence>
<dbReference type="OrthoDB" id="337575at2759"/>
<sequence>MTNRPSDKTDNEPFFYELNSYDIQRKPQTLVYDNSIVRVPLDPVLKSLRCPICLDFLTNTMATIQCIHRFCNDCISRWLQSDNKQCPSCRKQLKSKRYLRADHLTDSIVDMVKKQQIKLKELENQYQNQMDNNTGSDEN</sequence>
<dbReference type="Pfam" id="PF13923">
    <property type="entry name" value="zf-C3HC4_2"/>
    <property type="match status" value="1"/>
</dbReference>
<dbReference type="InterPro" id="IPR043540">
    <property type="entry name" value="RING1/RING2"/>
</dbReference>
<proteinExistence type="predicted"/>
<name>A0A814QN64_9BILA</name>
<dbReference type="GO" id="GO:0008270">
    <property type="term" value="F:zinc ion binding"/>
    <property type="evidence" value="ECO:0007669"/>
    <property type="project" value="UniProtKB-KW"/>
</dbReference>
<evidence type="ECO:0000256" key="5">
    <source>
        <dbReference type="ARBA" id="ARBA00022723"/>
    </source>
</evidence>
<gene>
    <name evidence="11" type="ORF">GPM918_LOCUS19674</name>
    <name evidence="12" type="ORF">SRO942_LOCUS19671</name>
</gene>
<evidence type="ECO:0000256" key="6">
    <source>
        <dbReference type="ARBA" id="ARBA00022771"/>
    </source>
</evidence>
<dbReference type="GO" id="GO:0000151">
    <property type="term" value="C:ubiquitin ligase complex"/>
    <property type="evidence" value="ECO:0007669"/>
    <property type="project" value="InterPro"/>
</dbReference>
<reference evidence="11" key="1">
    <citation type="submission" date="2021-02" db="EMBL/GenBank/DDBJ databases">
        <authorList>
            <person name="Nowell W R."/>
        </authorList>
    </citation>
    <scope>NUCLEOTIDE SEQUENCE</scope>
</reference>
<dbReference type="PROSITE" id="PS00518">
    <property type="entry name" value="ZF_RING_1"/>
    <property type="match status" value="1"/>
</dbReference>
<keyword evidence="9" id="KW-0175">Coiled coil</keyword>
<dbReference type="InterPro" id="IPR013083">
    <property type="entry name" value="Znf_RING/FYVE/PHD"/>
</dbReference>
<feature type="domain" description="RING-type" evidence="10">
    <location>
        <begin position="50"/>
        <end position="90"/>
    </location>
</feature>
<evidence type="ECO:0000313" key="11">
    <source>
        <dbReference type="EMBL" id="CAF1120660.1"/>
    </source>
</evidence>
<dbReference type="EMBL" id="CAJNOQ010006029">
    <property type="protein sequence ID" value="CAF1120660.1"/>
    <property type="molecule type" value="Genomic_DNA"/>
</dbReference>
<dbReference type="Proteomes" id="UP000681722">
    <property type="component" value="Unassembled WGS sequence"/>
</dbReference>
<organism evidence="11 13">
    <name type="scientific">Didymodactylos carnosus</name>
    <dbReference type="NCBI Taxonomy" id="1234261"/>
    <lineage>
        <taxon>Eukaryota</taxon>
        <taxon>Metazoa</taxon>
        <taxon>Spiralia</taxon>
        <taxon>Gnathifera</taxon>
        <taxon>Rotifera</taxon>
        <taxon>Eurotatoria</taxon>
        <taxon>Bdelloidea</taxon>
        <taxon>Philodinida</taxon>
        <taxon>Philodinidae</taxon>
        <taxon>Didymodactylos</taxon>
    </lineage>
</organism>
<dbReference type="SMART" id="SM00184">
    <property type="entry name" value="RING"/>
    <property type="match status" value="1"/>
</dbReference>
<keyword evidence="5" id="KW-0479">Metal-binding</keyword>
<dbReference type="EMBL" id="CAJOBC010006029">
    <property type="protein sequence ID" value="CAF3884244.1"/>
    <property type="molecule type" value="Genomic_DNA"/>
</dbReference>
<keyword evidence="4" id="KW-0808">Transferase</keyword>
<dbReference type="GO" id="GO:0003682">
    <property type="term" value="F:chromatin binding"/>
    <property type="evidence" value="ECO:0007669"/>
    <property type="project" value="TreeGrafter"/>
</dbReference>
<comment type="catalytic activity">
    <reaction evidence="1">
        <text>S-ubiquitinyl-[E2 ubiquitin-conjugating enzyme]-L-cysteine + [acceptor protein]-L-lysine = [E2 ubiquitin-conjugating enzyme]-L-cysteine + N(6)-ubiquitinyl-[acceptor protein]-L-lysine.</text>
        <dbReference type="EC" id="2.3.2.27"/>
    </reaction>
</comment>
<dbReference type="Gene3D" id="3.30.40.10">
    <property type="entry name" value="Zinc/RING finger domain, C3HC4 (zinc finger)"/>
    <property type="match status" value="1"/>
</dbReference>
<evidence type="ECO:0000256" key="3">
    <source>
        <dbReference type="ARBA" id="ARBA00012483"/>
    </source>
</evidence>
<comment type="pathway">
    <text evidence="2">Protein modification; protein ubiquitination.</text>
</comment>
<evidence type="ECO:0000259" key="10">
    <source>
        <dbReference type="PROSITE" id="PS50089"/>
    </source>
</evidence>
<evidence type="ECO:0000313" key="12">
    <source>
        <dbReference type="EMBL" id="CAF3884244.1"/>
    </source>
</evidence>
<protein>
    <recommendedName>
        <fullName evidence="3">RING-type E3 ubiquitin transferase</fullName>
        <ecNumber evidence="3">2.3.2.27</ecNumber>
    </recommendedName>
</protein>
<keyword evidence="13" id="KW-1185">Reference proteome</keyword>
<dbReference type="PANTHER" id="PTHR46076">
    <property type="entry name" value="E3 UBIQUITIN-PROTEIN LIGASE RING1 / RING 2 FAMILY MEMBER"/>
    <property type="match status" value="1"/>
</dbReference>
<dbReference type="PROSITE" id="PS50089">
    <property type="entry name" value="ZF_RING_2"/>
    <property type="match status" value="1"/>
</dbReference>
<dbReference type="AlphaFoldDB" id="A0A814QN64"/>
<keyword evidence="7" id="KW-0862">Zinc</keyword>
<dbReference type="SUPFAM" id="SSF57850">
    <property type="entry name" value="RING/U-box"/>
    <property type="match status" value="1"/>
</dbReference>
<dbReference type="InterPro" id="IPR001841">
    <property type="entry name" value="Znf_RING"/>
</dbReference>
<comment type="caution">
    <text evidence="11">The sequence shown here is derived from an EMBL/GenBank/DDBJ whole genome shotgun (WGS) entry which is preliminary data.</text>
</comment>
<evidence type="ECO:0000256" key="9">
    <source>
        <dbReference type="SAM" id="Coils"/>
    </source>
</evidence>
<evidence type="ECO:0000256" key="7">
    <source>
        <dbReference type="ARBA" id="ARBA00022833"/>
    </source>
</evidence>
<dbReference type="Proteomes" id="UP000663829">
    <property type="component" value="Unassembled WGS sequence"/>
</dbReference>
<keyword evidence="6 8" id="KW-0863">Zinc-finger</keyword>
<dbReference type="GO" id="GO:0031519">
    <property type="term" value="C:PcG protein complex"/>
    <property type="evidence" value="ECO:0007669"/>
    <property type="project" value="TreeGrafter"/>
</dbReference>
<evidence type="ECO:0000256" key="1">
    <source>
        <dbReference type="ARBA" id="ARBA00000900"/>
    </source>
</evidence>
<evidence type="ECO:0000256" key="4">
    <source>
        <dbReference type="ARBA" id="ARBA00022679"/>
    </source>
</evidence>